<sequence>MSKAEMQKIAEDGVFQVACAMEQLNWLRSTLHVLRDRLKQEGLLEHYAMLVSLAIYNIDDWHNCLDCNREELTSRITKASEE</sequence>
<organism evidence="1 2">
    <name type="scientific">Pseudomonas schmalbachii</name>
    <dbReference type="NCBI Taxonomy" id="2816993"/>
    <lineage>
        <taxon>Bacteria</taxon>
        <taxon>Pseudomonadati</taxon>
        <taxon>Pseudomonadota</taxon>
        <taxon>Gammaproteobacteria</taxon>
        <taxon>Pseudomonadales</taxon>
        <taxon>Pseudomonadaceae</taxon>
        <taxon>Pseudomonas</taxon>
    </lineage>
</organism>
<gene>
    <name evidence="1" type="ORF">JFY56_02460</name>
</gene>
<evidence type="ECO:0000313" key="1">
    <source>
        <dbReference type="EMBL" id="MBO3274086.1"/>
    </source>
</evidence>
<proteinExistence type="predicted"/>
<protein>
    <submittedName>
        <fullName evidence="1">Uncharacterized protein</fullName>
    </submittedName>
</protein>
<reference evidence="1 2" key="1">
    <citation type="submission" date="2020-12" db="EMBL/GenBank/DDBJ databases">
        <title>Pseudomonas schmalbachii sp. nov. isolated from millipede gut.</title>
        <authorList>
            <person name="Shelomi M."/>
        </authorList>
    </citation>
    <scope>NUCLEOTIDE SEQUENCE [LARGE SCALE GENOMIC DNA]</scope>
    <source>
        <strain evidence="1 2">Milli4</strain>
    </source>
</reference>
<dbReference type="EMBL" id="JAELYA010000001">
    <property type="protein sequence ID" value="MBO3274086.1"/>
    <property type="molecule type" value="Genomic_DNA"/>
</dbReference>
<dbReference type="Proteomes" id="UP000669060">
    <property type="component" value="Unassembled WGS sequence"/>
</dbReference>
<accession>A0ABS3TKC1</accession>
<keyword evidence="2" id="KW-1185">Reference proteome</keyword>
<evidence type="ECO:0000313" key="2">
    <source>
        <dbReference type="Proteomes" id="UP000669060"/>
    </source>
</evidence>
<dbReference type="RefSeq" id="WP_208311888.1">
    <property type="nucleotide sequence ID" value="NZ_JAELYA010000001.1"/>
</dbReference>
<name>A0ABS3TKC1_9PSED</name>
<comment type="caution">
    <text evidence="1">The sequence shown here is derived from an EMBL/GenBank/DDBJ whole genome shotgun (WGS) entry which is preliminary data.</text>
</comment>